<dbReference type="PANTHER" id="PTHR44943:SF8">
    <property type="entry name" value="TPR REPEAT-CONTAINING PROTEIN MJ0263"/>
    <property type="match status" value="1"/>
</dbReference>
<dbReference type="InterPro" id="IPR051685">
    <property type="entry name" value="Ycf3/AcsC/BcsC/TPR_MFPF"/>
</dbReference>
<keyword evidence="6" id="KW-1185">Reference proteome</keyword>
<dbReference type="SUPFAM" id="SSF48452">
    <property type="entry name" value="TPR-like"/>
    <property type="match status" value="2"/>
</dbReference>
<feature type="chain" id="PRO_5036715126" evidence="4">
    <location>
        <begin position="26"/>
        <end position="586"/>
    </location>
</feature>
<evidence type="ECO:0000313" key="6">
    <source>
        <dbReference type="Proteomes" id="UP000664303"/>
    </source>
</evidence>
<dbReference type="PANTHER" id="PTHR44943">
    <property type="entry name" value="CELLULOSE SYNTHASE OPERON PROTEIN C"/>
    <property type="match status" value="1"/>
</dbReference>
<dbReference type="PROSITE" id="PS50005">
    <property type="entry name" value="TPR"/>
    <property type="match status" value="1"/>
</dbReference>
<dbReference type="Pfam" id="PF13432">
    <property type="entry name" value="TPR_16"/>
    <property type="match status" value="5"/>
</dbReference>
<keyword evidence="1" id="KW-0677">Repeat</keyword>
<accession>A0A939IIJ3</accession>
<evidence type="ECO:0000256" key="4">
    <source>
        <dbReference type="SAM" id="SignalP"/>
    </source>
</evidence>
<evidence type="ECO:0000256" key="2">
    <source>
        <dbReference type="ARBA" id="ARBA00022803"/>
    </source>
</evidence>
<evidence type="ECO:0000256" key="1">
    <source>
        <dbReference type="ARBA" id="ARBA00022737"/>
    </source>
</evidence>
<dbReference type="AlphaFoldDB" id="A0A939IIJ3"/>
<feature type="repeat" description="TPR" evidence="3">
    <location>
        <begin position="501"/>
        <end position="534"/>
    </location>
</feature>
<gene>
    <name evidence="5" type="ORF">JYP50_01860</name>
</gene>
<evidence type="ECO:0000313" key="5">
    <source>
        <dbReference type="EMBL" id="MBN7795316.1"/>
    </source>
</evidence>
<dbReference type="InterPro" id="IPR011990">
    <property type="entry name" value="TPR-like_helical_dom_sf"/>
</dbReference>
<dbReference type="SMART" id="SM00028">
    <property type="entry name" value="TPR"/>
    <property type="match status" value="8"/>
</dbReference>
<reference evidence="5" key="1">
    <citation type="submission" date="2021-02" db="EMBL/GenBank/DDBJ databases">
        <title>PHA producing bacteria isolated from coastal sediment in Guangdong, Shenzhen.</title>
        <authorList>
            <person name="Zheng W."/>
            <person name="Yu S."/>
            <person name="Huang Y."/>
        </authorList>
    </citation>
    <scope>NUCLEOTIDE SEQUENCE</scope>
    <source>
        <strain evidence="5">TN14-10</strain>
    </source>
</reference>
<proteinExistence type="predicted"/>
<comment type="caution">
    <text evidence="5">The sequence shown here is derived from an EMBL/GenBank/DDBJ whole genome shotgun (WGS) entry which is preliminary data.</text>
</comment>
<keyword evidence="4" id="KW-0732">Signal</keyword>
<name>A0A939IIJ3_9GAMM</name>
<organism evidence="5 6">
    <name type="scientific">Parahaliea mediterranea</name>
    <dbReference type="NCBI Taxonomy" id="651086"/>
    <lineage>
        <taxon>Bacteria</taxon>
        <taxon>Pseudomonadati</taxon>
        <taxon>Pseudomonadota</taxon>
        <taxon>Gammaproteobacteria</taxon>
        <taxon>Cellvibrionales</taxon>
        <taxon>Halieaceae</taxon>
        <taxon>Parahaliea</taxon>
    </lineage>
</organism>
<evidence type="ECO:0000256" key="3">
    <source>
        <dbReference type="PROSITE-ProRule" id="PRU00339"/>
    </source>
</evidence>
<dbReference type="RefSeq" id="WP_206558746.1">
    <property type="nucleotide sequence ID" value="NZ_JAFKCZ010000001.1"/>
</dbReference>
<dbReference type="EMBL" id="JAFKCZ010000001">
    <property type="protein sequence ID" value="MBN7795316.1"/>
    <property type="molecule type" value="Genomic_DNA"/>
</dbReference>
<protein>
    <submittedName>
        <fullName evidence="5">Tetratricopeptide repeat protein</fullName>
    </submittedName>
</protein>
<dbReference type="InterPro" id="IPR019734">
    <property type="entry name" value="TPR_rpt"/>
</dbReference>
<dbReference type="Gene3D" id="1.25.40.10">
    <property type="entry name" value="Tetratricopeptide repeat domain"/>
    <property type="match status" value="2"/>
</dbReference>
<feature type="signal peptide" evidence="4">
    <location>
        <begin position="1"/>
        <end position="25"/>
    </location>
</feature>
<keyword evidence="2 3" id="KW-0802">TPR repeat</keyword>
<sequence>MSGLFPAMPRLLIAASLLALLGACATTPEPRGPDTAERQAIKPEAEPPAPPERAIPEDALYPLLVAEFALRRQAYDVALEQYMTLAETLRDRGVSAHATHIAQYLQREPEALAAALLWVELEPGNLEANNTLATLLARDGRTPEALDHLAVIARGGKKANFPIVLNRFRQLDRAEQQQLVAGLESLSDEFPGSASLLLTRALAYDELEDNARALDTLAILFEQSPYQYQALLLEAKLLLEQEDEAPFARIESALEAEPDNNKLRLQYARLLTRSDIAAARGQFEILSARAPRDGDLLFSLALINHEAGDDLTAKAYLRQLLDLGQRTDEAHYYLGRIAEKDGQLQEAVESYMAVTEPDSPDFFSAKGRIGRILLDGGQPERARALFNDLRRDHPDADERLYALEAELLMSAGRASESMALLNRALSELPESTALRYSRSILGEKQGNLALMESDLRTILENDPNNATALNALGYSLANRTQRYQEAHDLIARALELEPEEPAILDSMGWVLYRLGRYDEALPYLERAYRAFPDPEVAAHLGEVLWVSGNAERAREVWRDALEKAPSHEILVSTIQRYDVSMLQSAP</sequence>
<dbReference type="Proteomes" id="UP000664303">
    <property type="component" value="Unassembled WGS sequence"/>
</dbReference>